<dbReference type="PIRSF" id="PIRSF000370">
    <property type="entry name" value="QueE"/>
    <property type="match status" value="1"/>
</dbReference>
<evidence type="ECO:0000256" key="1">
    <source>
        <dbReference type="ARBA" id="ARBA00022485"/>
    </source>
</evidence>
<comment type="caution">
    <text evidence="10">The sequence shown here is derived from an EMBL/GenBank/DDBJ whole genome shotgun (WGS) entry which is preliminary data.</text>
</comment>
<feature type="binding site" evidence="8">
    <location>
        <position position="27"/>
    </location>
    <ligand>
        <name>substrate</name>
    </ligand>
</feature>
<dbReference type="GO" id="GO:1904047">
    <property type="term" value="F:S-adenosyl-L-methionine binding"/>
    <property type="evidence" value="ECO:0007669"/>
    <property type="project" value="UniProtKB-UniRule"/>
</dbReference>
<dbReference type="SFLD" id="SFLDS00029">
    <property type="entry name" value="Radical_SAM"/>
    <property type="match status" value="1"/>
</dbReference>
<keyword evidence="7 8" id="KW-0456">Lyase</keyword>
<evidence type="ECO:0000256" key="8">
    <source>
        <dbReference type="HAMAP-Rule" id="MF_00917"/>
    </source>
</evidence>
<dbReference type="Pfam" id="PF04055">
    <property type="entry name" value="Radical_SAM"/>
    <property type="match status" value="1"/>
</dbReference>
<evidence type="ECO:0000256" key="3">
    <source>
        <dbReference type="ARBA" id="ARBA00022723"/>
    </source>
</evidence>
<protein>
    <recommendedName>
        <fullName evidence="8">7-carboxy-7-deazaguanine synthase</fullName>
        <shortName evidence="8">CDG synthase</shortName>
        <ecNumber evidence="8">4.3.99.3</ecNumber>
    </recommendedName>
    <alternativeName>
        <fullName evidence="8">Queuosine biosynthesis protein QueE</fullName>
    </alternativeName>
</protein>
<keyword evidence="2 8" id="KW-0949">S-adenosyl-L-methionine</keyword>
<dbReference type="SUPFAM" id="SSF102114">
    <property type="entry name" value="Radical SAM enzymes"/>
    <property type="match status" value="1"/>
</dbReference>
<keyword evidence="8" id="KW-0671">Queuosine biosynthesis</keyword>
<keyword evidence="3 8" id="KW-0479">Metal-binding</keyword>
<dbReference type="EMBL" id="PFGP01000014">
    <property type="protein sequence ID" value="PIW66966.1"/>
    <property type="molecule type" value="Genomic_DNA"/>
</dbReference>
<dbReference type="PROSITE" id="PS51918">
    <property type="entry name" value="RADICAL_SAM"/>
    <property type="match status" value="1"/>
</dbReference>
<reference evidence="10 11" key="1">
    <citation type="submission" date="2017-09" db="EMBL/GenBank/DDBJ databases">
        <title>Depth-based differentiation of microbial function through sediment-hosted aquifers and enrichment of novel symbionts in the deep terrestrial subsurface.</title>
        <authorList>
            <person name="Probst A.J."/>
            <person name="Ladd B."/>
            <person name="Jarett J.K."/>
            <person name="Geller-Mcgrath D.E."/>
            <person name="Sieber C.M."/>
            <person name="Emerson J.B."/>
            <person name="Anantharaman K."/>
            <person name="Thomas B.C."/>
            <person name="Malmstrom R."/>
            <person name="Stieglmeier M."/>
            <person name="Klingl A."/>
            <person name="Woyke T."/>
            <person name="Ryan C.M."/>
            <person name="Banfield J.F."/>
        </authorList>
    </citation>
    <scope>NUCLEOTIDE SEQUENCE [LARGE SCALE GENOMIC DNA]</scope>
    <source>
        <strain evidence="10">CG12_big_fil_rev_8_21_14_0_65_43_15</strain>
    </source>
</reference>
<evidence type="ECO:0000256" key="4">
    <source>
        <dbReference type="ARBA" id="ARBA00022842"/>
    </source>
</evidence>
<comment type="function">
    <text evidence="8">Catalyzes the complex heterocyclic radical-mediated conversion of 6-carboxy-5,6,7,8-tetrahydropterin (CPH4) to 7-carboxy-7-deazaguanine (CDG), a step common to the biosynthetic pathways of all 7-deazapurine-containing compounds.</text>
</comment>
<comment type="pathway">
    <text evidence="8">Purine metabolism; 7-cyano-7-deazaguanine biosynthesis.</text>
</comment>
<accession>A0A2J0LQC6</accession>
<dbReference type="InterPro" id="IPR007197">
    <property type="entry name" value="rSAM"/>
</dbReference>
<dbReference type="AlphaFoldDB" id="A0A2J0LQC6"/>
<evidence type="ECO:0000259" key="9">
    <source>
        <dbReference type="PROSITE" id="PS51918"/>
    </source>
</evidence>
<evidence type="ECO:0000256" key="7">
    <source>
        <dbReference type="ARBA" id="ARBA00023239"/>
    </source>
</evidence>
<comment type="catalytic activity">
    <reaction evidence="8">
        <text>6-carboxy-5,6,7,8-tetrahydropterin + H(+) = 7-carboxy-7-carbaguanine + NH4(+)</text>
        <dbReference type="Rhea" id="RHEA:27974"/>
        <dbReference type="ChEBI" id="CHEBI:15378"/>
        <dbReference type="ChEBI" id="CHEBI:28938"/>
        <dbReference type="ChEBI" id="CHEBI:61032"/>
        <dbReference type="ChEBI" id="CHEBI:61036"/>
        <dbReference type="EC" id="4.3.99.3"/>
    </reaction>
</comment>
<comment type="cofactor">
    <cofactor evidence="8">
        <name>S-adenosyl-L-methionine</name>
        <dbReference type="ChEBI" id="CHEBI:59789"/>
    </cofactor>
    <text evidence="8">Binds 1 S-adenosyl-L-methionine per subunit.</text>
</comment>
<feature type="domain" description="Radical SAM core" evidence="9">
    <location>
        <begin position="18"/>
        <end position="227"/>
    </location>
</feature>
<comment type="similarity">
    <text evidence="8">Belongs to the radical SAM superfamily. 7-carboxy-7-deazaguanine synthase family.</text>
</comment>
<evidence type="ECO:0000256" key="5">
    <source>
        <dbReference type="ARBA" id="ARBA00023004"/>
    </source>
</evidence>
<name>A0A2J0LQC6_9BACT</name>
<organism evidence="10 11">
    <name type="scientific">Candidatus Taenaricola geysiri</name>
    <dbReference type="NCBI Taxonomy" id="1974752"/>
    <lineage>
        <taxon>Bacteria</taxon>
        <taxon>Pseudomonadati</taxon>
        <taxon>Candidatus Omnitrophota</taxon>
        <taxon>Candidatus Taenaricola</taxon>
    </lineage>
</organism>
<gene>
    <name evidence="8" type="primary">queE</name>
    <name evidence="10" type="ORF">COW11_00550</name>
</gene>
<sequence length="227" mass="25419">MLAKIHEIFTSIQGEGILSGKRQVFVRFFGCGFGCSFCDTPQEAHEMKEYTAEELLSAVFIKALPKSIHSVSITGGEPLLQADFLKIFLPRLKQTGYKVYLETNGALPDELAKIIDYVDIIAMDIKLPTSTLAKGLWQEHSQFLDIAMTKQVFVKIVVTDKTTASDFNRAVLLVAQKNPYIALVIQPVTDHAGRVGPLMLESFKKIAKEHILRVKVIPQMHKIYGIR</sequence>
<comment type="subunit">
    <text evidence="8">Homodimer.</text>
</comment>
<evidence type="ECO:0000256" key="6">
    <source>
        <dbReference type="ARBA" id="ARBA00023014"/>
    </source>
</evidence>
<dbReference type="CDD" id="cd01335">
    <property type="entry name" value="Radical_SAM"/>
    <property type="match status" value="1"/>
</dbReference>
<dbReference type="HAMAP" id="MF_00917">
    <property type="entry name" value="QueE"/>
    <property type="match status" value="1"/>
</dbReference>
<dbReference type="Proteomes" id="UP000231267">
    <property type="component" value="Unassembled WGS sequence"/>
</dbReference>
<dbReference type="Gene3D" id="3.20.20.70">
    <property type="entry name" value="Aldolase class I"/>
    <property type="match status" value="1"/>
</dbReference>
<dbReference type="GO" id="GO:0016840">
    <property type="term" value="F:carbon-nitrogen lyase activity"/>
    <property type="evidence" value="ECO:0007669"/>
    <property type="project" value="UniProtKB-UniRule"/>
</dbReference>
<proteinExistence type="inferred from homology"/>
<dbReference type="GO" id="GO:0008616">
    <property type="term" value="P:tRNA queuosine(34) biosynthetic process"/>
    <property type="evidence" value="ECO:0007669"/>
    <property type="project" value="UniProtKB-UniRule"/>
</dbReference>
<dbReference type="EC" id="4.3.99.3" evidence="8"/>
<feature type="binding site" evidence="8">
    <location>
        <begin position="37"/>
        <end position="39"/>
    </location>
    <ligand>
        <name>S-adenosyl-L-methionine</name>
        <dbReference type="ChEBI" id="CHEBI:59789"/>
    </ligand>
</feature>
<keyword evidence="5 8" id="KW-0408">Iron</keyword>
<dbReference type="InterPro" id="IPR013785">
    <property type="entry name" value="Aldolase_TIM"/>
</dbReference>
<dbReference type="PANTHER" id="PTHR42836">
    <property type="entry name" value="7-CARBOXY-7-DEAZAGUANINE SYNTHASE"/>
    <property type="match status" value="1"/>
</dbReference>
<dbReference type="UniPathway" id="UPA00391"/>
<dbReference type="InterPro" id="IPR024924">
    <property type="entry name" value="7-CO-7-deazaguanine_synth-like"/>
</dbReference>
<feature type="binding site" evidence="8">
    <location>
        <position position="35"/>
    </location>
    <ligand>
        <name>[4Fe-4S] cluster</name>
        <dbReference type="ChEBI" id="CHEBI:49883"/>
        <note>4Fe-4S-S-AdoMet</note>
    </ligand>
</feature>
<feature type="binding site" evidence="8">
    <location>
        <position position="74"/>
    </location>
    <ligand>
        <name>substrate</name>
    </ligand>
</feature>
<evidence type="ECO:0000313" key="10">
    <source>
        <dbReference type="EMBL" id="PIW66966.1"/>
    </source>
</evidence>
<keyword evidence="1 8" id="KW-0004">4Fe-4S</keyword>
<feature type="binding site" evidence="8">
    <location>
        <position position="76"/>
    </location>
    <ligand>
        <name>S-adenosyl-L-methionine</name>
        <dbReference type="ChEBI" id="CHEBI:59789"/>
    </ligand>
</feature>
<keyword evidence="4 8" id="KW-0460">Magnesium</keyword>
<feature type="binding site" evidence="8">
    <location>
        <begin position="12"/>
        <end position="14"/>
    </location>
    <ligand>
        <name>substrate</name>
    </ligand>
</feature>
<dbReference type="InterPro" id="IPR058240">
    <property type="entry name" value="rSAM_sf"/>
</dbReference>
<comment type="cofactor">
    <cofactor evidence="8">
        <name>[4Fe-4S] cluster</name>
        <dbReference type="ChEBI" id="CHEBI:49883"/>
    </cofactor>
    <text evidence="8">Binds 1 [4Fe-4S] cluster. The cluster is coordinated with 3 cysteines and an exchangeable S-adenosyl-L-methionine.</text>
</comment>
<feature type="binding site" evidence="8">
    <location>
        <position position="40"/>
    </location>
    <ligand>
        <name>Mg(2+)</name>
        <dbReference type="ChEBI" id="CHEBI:18420"/>
    </ligand>
</feature>
<keyword evidence="6 8" id="KW-0411">Iron-sulfur</keyword>
<dbReference type="GO" id="GO:0051539">
    <property type="term" value="F:4 iron, 4 sulfur cluster binding"/>
    <property type="evidence" value="ECO:0007669"/>
    <property type="project" value="UniProtKB-UniRule"/>
</dbReference>
<feature type="binding site" evidence="8">
    <location>
        <position position="31"/>
    </location>
    <ligand>
        <name>[4Fe-4S] cluster</name>
        <dbReference type="ChEBI" id="CHEBI:49883"/>
        <note>4Fe-4S-S-AdoMet</note>
    </ligand>
</feature>
<dbReference type="GO" id="GO:0000287">
    <property type="term" value="F:magnesium ion binding"/>
    <property type="evidence" value="ECO:0007669"/>
    <property type="project" value="UniProtKB-UniRule"/>
</dbReference>
<comment type="caution">
    <text evidence="8">Lacks conserved residue(s) required for the propagation of feature annotation.</text>
</comment>
<feature type="binding site" evidence="8">
    <location>
        <position position="38"/>
    </location>
    <ligand>
        <name>[4Fe-4S] cluster</name>
        <dbReference type="ChEBI" id="CHEBI:49883"/>
        <note>4Fe-4S-S-AdoMet</note>
    </ligand>
</feature>
<dbReference type="PANTHER" id="PTHR42836:SF1">
    <property type="entry name" value="7-CARBOXY-7-DEAZAGUANINE SYNTHASE"/>
    <property type="match status" value="1"/>
</dbReference>
<evidence type="ECO:0000256" key="2">
    <source>
        <dbReference type="ARBA" id="ARBA00022691"/>
    </source>
</evidence>
<comment type="cofactor">
    <cofactor evidence="8">
        <name>Mg(2+)</name>
        <dbReference type="ChEBI" id="CHEBI:18420"/>
    </cofactor>
</comment>
<evidence type="ECO:0000313" key="11">
    <source>
        <dbReference type="Proteomes" id="UP000231267"/>
    </source>
</evidence>